<dbReference type="PANTHER" id="PTHR33751:SF1">
    <property type="entry name" value="CBB3-TYPE CYTOCHROME C OXIDASE SUBUNIT FIXP"/>
    <property type="match status" value="1"/>
</dbReference>
<dbReference type="GO" id="GO:0009055">
    <property type="term" value="F:electron transfer activity"/>
    <property type="evidence" value="ECO:0007669"/>
    <property type="project" value="InterPro"/>
</dbReference>
<evidence type="ECO:0000256" key="2">
    <source>
        <dbReference type="ARBA" id="ARBA00022723"/>
    </source>
</evidence>
<evidence type="ECO:0000256" key="3">
    <source>
        <dbReference type="ARBA" id="ARBA00023004"/>
    </source>
</evidence>
<feature type="domain" description="Cytochrome c" evidence="5">
    <location>
        <begin position="26"/>
        <end position="102"/>
    </location>
</feature>
<proteinExistence type="predicted"/>
<dbReference type="GO" id="GO:0046872">
    <property type="term" value="F:metal ion binding"/>
    <property type="evidence" value="ECO:0007669"/>
    <property type="project" value="UniProtKB-KW"/>
</dbReference>
<dbReference type="Proteomes" id="UP000189796">
    <property type="component" value="Chromosome I"/>
</dbReference>
<keyword evidence="3 4" id="KW-0408">Iron</keyword>
<dbReference type="GO" id="GO:0020037">
    <property type="term" value="F:heme binding"/>
    <property type="evidence" value="ECO:0007669"/>
    <property type="project" value="InterPro"/>
</dbReference>
<dbReference type="InterPro" id="IPR036909">
    <property type="entry name" value="Cyt_c-like_dom_sf"/>
</dbReference>
<sequence length="106" mass="11584">MVVVAGILIGKVASAEEDVPNLKDPKIIAAGHDLFLAKQCAHCHGADGSGGIDLTQRELYPKDIFQSIADGREKKGIRMPAWRDVLTDEEIWQATAYVISISRQPK</sequence>
<dbReference type="AlphaFoldDB" id="A0A1M5R9S5"/>
<keyword evidence="1 4" id="KW-0349">Heme</keyword>
<dbReference type="SUPFAM" id="SSF46626">
    <property type="entry name" value="Cytochrome c"/>
    <property type="match status" value="1"/>
</dbReference>
<dbReference type="InterPro" id="IPR050597">
    <property type="entry name" value="Cytochrome_c_Oxidase_Subunit"/>
</dbReference>
<gene>
    <name evidence="6" type="ORF">SAMN05443248_4143</name>
</gene>
<dbReference type="Gene3D" id="1.10.760.10">
    <property type="entry name" value="Cytochrome c-like domain"/>
    <property type="match status" value="1"/>
</dbReference>
<dbReference type="Pfam" id="PF13442">
    <property type="entry name" value="Cytochrome_CBB3"/>
    <property type="match status" value="1"/>
</dbReference>
<dbReference type="PROSITE" id="PS51007">
    <property type="entry name" value="CYTC"/>
    <property type="match status" value="1"/>
</dbReference>
<dbReference type="EMBL" id="LT670817">
    <property type="protein sequence ID" value="SHH23092.1"/>
    <property type="molecule type" value="Genomic_DNA"/>
</dbReference>
<reference evidence="6 7" key="1">
    <citation type="submission" date="2016-11" db="EMBL/GenBank/DDBJ databases">
        <authorList>
            <person name="Jaros S."/>
            <person name="Januszkiewicz K."/>
            <person name="Wedrychowicz H."/>
        </authorList>
    </citation>
    <scope>NUCLEOTIDE SEQUENCE [LARGE SCALE GENOMIC DNA]</scope>
    <source>
        <strain evidence="6 7">GAS138</strain>
    </source>
</reference>
<evidence type="ECO:0000313" key="7">
    <source>
        <dbReference type="Proteomes" id="UP000189796"/>
    </source>
</evidence>
<name>A0A1M5R9S5_9BRAD</name>
<evidence type="ECO:0000256" key="1">
    <source>
        <dbReference type="ARBA" id="ARBA00022617"/>
    </source>
</evidence>
<keyword evidence="2 4" id="KW-0479">Metal-binding</keyword>
<dbReference type="PANTHER" id="PTHR33751">
    <property type="entry name" value="CBB3-TYPE CYTOCHROME C OXIDASE SUBUNIT FIXP"/>
    <property type="match status" value="1"/>
</dbReference>
<protein>
    <submittedName>
        <fullName evidence="6">Cytochrome C oxidase, cbb3-type, subunit III</fullName>
    </submittedName>
</protein>
<dbReference type="InterPro" id="IPR009056">
    <property type="entry name" value="Cyt_c-like_dom"/>
</dbReference>
<accession>A0A1M5R9S5</accession>
<evidence type="ECO:0000256" key="4">
    <source>
        <dbReference type="PROSITE-ProRule" id="PRU00433"/>
    </source>
</evidence>
<evidence type="ECO:0000313" key="6">
    <source>
        <dbReference type="EMBL" id="SHH23092.1"/>
    </source>
</evidence>
<evidence type="ECO:0000259" key="5">
    <source>
        <dbReference type="PROSITE" id="PS51007"/>
    </source>
</evidence>
<organism evidence="6 7">
    <name type="scientific">Bradyrhizobium erythrophlei</name>
    <dbReference type="NCBI Taxonomy" id="1437360"/>
    <lineage>
        <taxon>Bacteria</taxon>
        <taxon>Pseudomonadati</taxon>
        <taxon>Pseudomonadota</taxon>
        <taxon>Alphaproteobacteria</taxon>
        <taxon>Hyphomicrobiales</taxon>
        <taxon>Nitrobacteraceae</taxon>
        <taxon>Bradyrhizobium</taxon>
    </lineage>
</organism>